<dbReference type="EMBL" id="CP022115">
    <property type="protein sequence ID" value="ASJ23028.1"/>
    <property type="molecule type" value="Genomic_DNA"/>
</dbReference>
<organism evidence="12 14">
    <name type="scientific">Laribacter hongkongensis</name>
    <dbReference type="NCBI Taxonomy" id="168471"/>
    <lineage>
        <taxon>Bacteria</taxon>
        <taxon>Pseudomonadati</taxon>
        <taxon>Pseudomonadota</taxon>
        <taxon>Betaproteobacteria</taxon>
        <taxon>Neisseriales</taxon>
        <taxon>Aquaspirillaceae</taxon>
        <taxon>Laribacter</taxon>
    </lineage>
</organism>
<dbReference type="GO" id="GO:0033281">
    <property type="term" value="C:TAT protein transport complex"/>
    <property type="evidence" value="ECO:0007669"/>
    <property type="project" value="UniProtKB-UniRule"/>
</dbReference>
<dbReference type="OMA" id="DLMQDYQ"/>
<dbReference type="InterPro" id="IPR003369">
    <property type="entry name" value="TatA/B/E"/>
</dbReference>
<dbReference type="EMBL" id="JAJAXM010000008">
    <property type="protein sequence ID" value="MCG9025553.1"/>
    <property type="molecule type" value="Genomic_DNA"/>
</dbReference>
<feature type="region of interest" description="Disordered" evidence="11">
    <location>
        <begin position="127"/>
        <end position="173"/>
    </location>
</feature>
<protein>
    <recommendedName>
        <fullName evidence="10">Sec-independent protein translocase protein TatB</fullName>
    </recommendedName>
</protein>
<evidence type="ECO:0000256" key="10">
    <source>
        <dbReference type="HAMAP-Rule" id="MF_00237"/>
    </source>
</evidence>
<reference evidence="13 15" key="4">
    <citation type="submission" date="2021-10" db="EMBL/GenBank/DDBJ databases">
        <title>Whole-genome sequencing analysis of Laribacter hongkongensis: virulence gene profiles, carbohydrate-active enzyme prediction, and antimicrobial resistance characterization.</title>
        <authorList>
            <person name="Yuan P."/>
            <person name="Zhan Y."/>
            <person name="Chen D."/>
        </authorList>
    </citation>
    <scope>NUCLEOTIDE SEQUENCE [LARGE SCALE GENOMIC DNA]</scope>
    <source>
        <strain evidence="13 15">W67</strain>
    </source>
</reference>
<proteinExistence type="inferred from homology"/>
<dbReference type="Proteomes" id="UP000197424">
    <property type="component" value="Chromosome"/>
</dbReference>
<keyword evidence="8 10" id="KW-0811">Translocation</keyword>
<keyword evidence="2 10" id="KW-0813">Transport</keyword>
<dbReference type="GeneID" id="75110928"/>
<keyword evidence="5 10" id="KW-0812">Transmembrane</keyword>
<dbReference type="AlphaFoldDB" id="A0A248LE21"/>
<sequence>MFDISFGEMLLIGIVALVVIGPEKLPSVARTLGALVGRMQRYVNDVKADIQRETSMSELKQLGAEVTSAAQNLRDSVTRQVDEVQASVESVRQDLTEPVAEAGQAVQDAVTATADELAAATEAARAAVAPDAVPADGDAPARSEEQLDLFEARPQAGTPPPAAAGDTKPQTSA</sequence>
<keyword evidence="7 10" id="KW-1133">Transmembrane helix</keyword>
<dbReference type="Gene3D" id="1.20.5.3310">
    <property type="match status" value="1"/>
</dbReference>
<evidence type="ECO:0000256" key="4">
    <source>
        <dbReference type="ARBA" id="ARBA00022519"/>
    </source>
</evidence>
<evidence type="ECO:0000256" key="2">
    <source>
        <dbReference type="ARBA" id="ARBA00022448"/>
    </source>
</evidence>
<evidence type="ECO:0000256" key="1">
    <source>
        <dbReference type="ARBA" id="ARBA00004167"/>
    </source>
</evidence>
<dbReference type="RefSeq" id="WP_012695686.1">
    <property type="nucleotide sequence ID" value="NZ_CP022115.1"/>
</dbReference>
<reference evidence="14" key="2">
    <citation type="submission" date="2017-06" db="EMBL/GenBank/DDBJ databases">
        <title>Whole genome sequence of Laribacter hongkongensis LHGZ1.</title>
        <authorList>
            <person name="Chen D."/>
            <person name="Wu H."/>
            <person name="Chen J."/>
        </authorList>
    </citation>
    <scope>NUCLEOTIDE SEQUENCE [LARGE SCALE GENOMIC DNA]</scope>
    <source>
        <strain evidence="14">LHGZ1</strain>
    </source>
</reference>
<evidence type="ECO:0000256" key="3">
    <source>
        <dbReference type="ARBA" id="ARBA00022475"/>
    </source>
</evidence>
<evidence type="ECO:0000313" key="12">
    <source>
        <dbReference type="EMBL" id="ASJ23028.1"/>
    </source>
</evidence>
<dbReference type="PRINTS" id="PR01506">
    <property type="entry name" value="TATBPROTEIN"/>
</dbReference>
<evidence type="ECO:0000256" key="9">
    <source>
        <dbReference type="ARBA" id="ARBA00023136"/>
    </source>
</evidence>
<dbReference type="Proteomes" id="UP001200247">
    <property type="component" value="Unassembled WGS sequence"/>
</dbReference>
<comment type="similarity">
    <text evidence="10">Belongs to the TatB family.</text>
</comment>
<evidence type="ECO:0000256" key="5">
    <source>
        <dbReference type="ARBA" id="ARBA00022692"/>
    </source>
</evidence>
<feature type="compositionally biased region" description="Low complexity" evidence="11">
    <location>
        <begin position="127"/>
        <end position="138"/>
    </location>
</feature>
<keyword evidence="4" id="KW-0997">Cell inner membrane</keyword>
<keyword evidence="6 10" id="KW-0653">Protein transport</keyword>
<evidence type="ECO:0000256" key="8">
    <source>
        <dbReference type="ARBA" id="ARBA00023010"/>
    </source>
</evidence>
<keyword evidence="9 10" id="KW-0472">Membrane</keyword>
<comment type="subcellular location">
    <subcellularLocation>
        <location evidence="10">Cell membrane</location>
        <topology evidence="10">Single-pass membrane protein</topology>
    </subcellularLocation>
    <subcellularLocation>
        <location evidence="1">Membrane</location>
        <topology evidence="1">Single-pass membrane protein</topology>
    </subcellularLocation>
</comment>
<accession>A0A248LE21</accession>
<name>A0A248LE21_9NEIS</name>
<evidence type="ECO:0000313" key="14">
    <source>
        <dbReference type="Proteomes" id="UP000197424"/>
    </source>
</evidence>
<gene>
    <name evidence="10 12" type="primary">tatB</name>
    <name evidence="13" type="ORF">LH440_06480</name>
    <name evidence="12" type="ORF">LHGZ1_0197</name>
</gene>
<evidence type="ECO:0000313" key="15">
    <source>
        <dbReference type="Proteomes" id="UP001200247"/>
    </source>
</evidence>
<reference evidence="12" key="3">
    <citation type="submission" date="2017-06" db="EMBL/GenBank/DDBJ databases">
        <authorList>
            <person name="Kim H.J."/>
            <person name="Triplett B.A."/>
        </authorList>
    </citation>
    <scope>NUCLEOTIDE SEQUENCE</scope>
    <source>
        <strain evidence="12">HLGZ1</strain>
    </source>
</reference>
<evidence type="ECO:0000256" key="7">
    <source>
        <dbReference type="ARBA" id="ARBA00022989"/>
    </source>
</evidence>
<dbReference type="SUPFAM" id="SSF47162">
    <property type="entry name" value="Apolipoprotein"/>
    <property type="match status" value="1"/>
</dbReference>
<evidence type="ECO:0000256" key="6">
    <source>
        <dbReference type="ARBA" id="ARBA00022927"/>
    </source>
</evidence>
<dbReference type="PANTHER" id="PTHR33162:SF1">
    <property type="entry name" value="SEC-INDEPENDENT PROTEIN TRANSLOCASE PROTEIN TATA, CHLOROPLASTIC"/>
    <property type="match status" value="1"/>
</dbReference>
<dbReference type="Pfam" id="PF02416">
    <property type="entry name" value="TatA_B_E"/>
    <property type="match status" value="1"/>
</dbReference>
<dbReference type="HAMAP" id="MF_00237">
    <property type="entry name" value="TatB"/>
    <property type="match status" value="1"/>
</dbReference>
<dbReference type="PANTHER" id="PTHR33162">
    <property type="entry name" value="SEC-INDEPENDENT PROTEIN TRANSLOCASE PROTEIN TATA, CHLOROPLASTIC"/>
    <property type="match status" value="1"/>
</dbReference>
<feature type="compositionally biased region" description="Low complexity" evidence="11">
    <location>
        <begin position="163"/>
        <end position="173"/>
    </location>
</feature>
<dbReference type="GO" id="GO:0043953">
    <property type="term" value="P:protein transport by the Tat complex"/>
    <property type="evidence" value="ECO:0007669"/>
    <property type="project" value="UniProtKB-UniRule"/>
</dbReference>
<keyword evidence="3 10" id="KW-1003">Cell membrane</keyword>
<comment type="subunit">
    <text evidence="10">The Tat system comprises two distinct complexes: a TatABC complex, containing multiple copies of TatA, TatB and TatC subunits, and a separate TatA complex, containing only TatA subunits. Substrates initially bind to the TatABC complex, which probably triggers association of the separate TatA complex to form the active translocon.</text>
</comment>
<dbReference type="InterPro" id="IPR018448">
    <property type="entry name" value="TatB"/>
</dbReference>
<evidence type="ECO:0000256" key="11">
    <source>
        <dbReference type="SAM" id="MobiDB-lite"/>
    </source>
</evidence>
<dbReference type="NCBIfam" id="TIGR01410">
    <property type="entry name" value="tatB"/>
    <property type="match status" value="1"/>
</dbReference>
<evidence type="ECO:0000313" key="13">
    <source>
        <dbReference type="EMBL" id="MCG9025553.1"/>
    </source>
</evidence>
<reference evidence="12" key="1">
    <citation type="journal article" date="2017" name="J. Antimicrob. Chemother.">
        <title>Emergence and genomic analysis of MDR Laribacter hongkongensis strain HLGZ1 from Guangzhou, China.</title>
        <authorList>
            <person name="Wu H.K."/>
            <person name="Chen J.H."/>
            <person name="Yang L."/>
            <person name="Li A.R."/>
            <person name="Su D.H."/>
            <person name="Lin Y.P."/>
            <person name="Chen D.Q."/>
        </authorList>
    </citation>
    <scope>NUCLEOTIDE SEQUENCE</scope>
    <source>
        <strain evidence="12">HLGZ1</strain>
    </source>
</reference>
<dbReference type="OrthoDB" id="9816005at2"/>
<dbReference type="GO" id="GO:0008320">
    <property type="term" value="F:protein transmembrane transporter activity"/>
    <property type="evidence" value="ECO:0007669"/>
    <property type="project" value="UniProtKB-UniRule"/>
</dbReference>
<comment type="function">
    <text evidence="10">Part of the twin-arginine translocation (Tat) system that transports large folded proteins containing a characteristic twin-arginine motif in their signal peptide across membranes. Together with TatC, TatB is part of a receptor directly interacting with Tat signal peptides. TatB may form an oligomeric binding site that transiently accommodates folded Tat precursor proteins before their translocation.</text>
</comment>